<dbReference type="GO" id="GO:0016763">
    <property type="term" value="F:pentosyltransferase activity"/>
    <property type="evidence" value="ECO:0007669"/>
    <property type="project" value="TreeGrafter"/>
</dbReference>
<evidence type="ECO:0000256" key="4">
    <source>
        <dbReference type="ARBA" id="ARBA00022679"/>
    </source>
</evidence>
<dbReference type="Proteomes" id="UP000034803">
    <property type="component" value="Unassembled WGS sequence"/>
</dbReference>
<evidence type="ECO:0008006" key="11">
    <source>
        <dbReference type="Google" id="ProtNLM"/>
    </source>
</evidence>
<dbReference type="PANTHER" id="PTHR33908:SF11">
    <property type="entry name" value="MEMBRANE PROTEIN"/>
    <property type="match status" value="1"/>
</dbReference>
<name>A0A0G0AXU1_9BACT</name>
<feature type="transmembrane region" description="Helical" evidence="8">
    <location>
        <begin position="299"/>
        <end position="318"/>
    </location>
</feature>
<feature type="transmembrane region" description="Helical" evidence="8">
    <location>
        <begin position="89"/>
        <end position="109"/>
    </location>
</feature>
<evidence type="ECO:0000313" key="9">
    <source>
        <dbReference type="EMBL" id="KKP31375.1"/>
    </source>
</evidence>
<gene>
    <name evidence="9" type="ORF">UR21_C0010G0017</name>
</gene>
<protein>
    <recommendedName>
        <fullName evidence="11">Glycosyltransferase RgtA/B/C/D-like domain-containing protein</fullName>
    </recommendedName>
</protein>
<keyword evidence="5 8" id="KW-0812">Transmembrane</keyword>
<keyword evidence="6 8" id="KW-1133">Transmembrane helix</keyword>
<keyword evidence="4" id="KW-0808">Transferase</keyword>
<evidence type="ECO:0000256" key="8">
    <source>
        <dbReference type="SAM" id="Phobius"/>
    </source>
</evidence>
<dbReference type="EMBL" id="LBOI01000010">
    <property type="protein sequence ID" value="KKP31375.1"/>
    <property type="molecule type" value="Genomic_DNA"/>
</dbReference>
<evidence type="ECO:0000256" key="1">
    <source>
        <dbReference type="ARBA" id="ARBA00004651"/>
    </source>
</evidence>
<keyword evidence="7 8" id="KW-0472">Membrane</keyword>
<feature type="transmembrane region" description="Helical" evidence="8">
    <location>
        <begin position="203"/>
        <end position="221"/>
    </location>
</feature>
<evidence type="ECO:0000313" key="10">
    <source>
        <dbReference type="Proteomes" id="UP000034803"/>
    </source>
</evidence>
<dbReference type="InterPro" id="IPR050297">
    <property type="entry name" value="LipidA_mod_glycosyltrf_83"/>
</dbReference>
<dbReference type="GO" id="GO:0009103">
    <property type="term" value="P:lipopolysaccharide biosynthetic process"/>
    <property type="evidence" value="ECO:0007669"/>
    <property type="project" value="UniProtKB-ARBA"/>
</dbReference>
<feature type="transmembrane region" description="Helical" evidence="8">
    <location>
        <begin position="53"/>
        <end position="77"/>
    </location>
</feature>
<accession>A0A0G0AXU1</accession>
<feature type="transmembrane region" description="Helical" evidence="8">
    <location>
        <begin position="324"/>
        <end position="341"/>
    </location>
</feature>
<evidence type="ECO:0000256" key="3">
    <source>
        <dbReference type="ARBA" id="ARBA00022676"/>
    </source>
</evidence>
<feature type="transmembrane region" description="Helical" evidence="8">
    <location>
        <begin position="141"/>
        <end position="157"/>
    </location>
</feature>
<feature type="transmembrane region" description="Helical" evidence="8">
    <location>
        <begin position="115"/>
        <end position="132"/>
    </location>
</feature>
<evidence type="ECO:0000256" key="7">
    <source>
        <dbReference type="ARBA" id="ARBA00023136"/>
    </source>
</evidence>
<sequence length="458" mass="51614">MKRFLNYKTLLVLLLLTVGLFLRLNNLESKTLFDADQEWLAFRAKDILSGDLVLLGPVTSVGNFSIGPGFIYLWSFFALLTHGNPVSGVYLSVSLGILTCLAIFIFAKYFINEKVAFILLFLVSISSSLIFWDQIPWAPSLFYLSQIILLAGAYLSIKNDLGYLFLAVGFIVGFQSHFGIFLSLLSILIYYILIKPKKPSLKILLMSLGILFIGLLPNITFDVFNNFTNLKRFILIFKGDGLDYFTGLGKIIKTIAYNVSSIVYPRQINLLDSIISKGFLALLLVSGIKLLLNKKERNLSLLLLFTITIPAIFFYVQQGKFSEYYLMMTVPSLILLLGIFIKQILKRKFLIITVLIIALFLNLISLKDQKRLYNLSAKKEITKFIIEKGGKEGYGISLTTKLGDAFGFKYIFDYLKIKADVPPKKEETKIFSVIVPAGFDGIVSYKEIDGIGLIWQGI</sequence>
<comment type="caution">
    <text evidence="9">The sequence shown here is derived from an EMBL/GenBank/DDBJ whole genome shotgun (WGS) entry which is preliminary data.</text>
</comment>
<comment type="subcellular location">
    <subcellularLocation>
        <location evidence="1">Cell membrane</location>
        <topology evidence="1">Multi-pass membrane protein</topology>
    </subcellularLocation>
</comment>
<organism evidence="9 10">
    <name type="scientific">Candidatus Woesebacteria bacterium GW2011_GWC2_31_9</name>
    <dbReference type="NCBI Taxonomy" id="1618586"/>
    <lineage>
        <taxon>Bacteria</taxon>
        <taxon>Candidatus Woeseibacteriota</taxon>
    </lineage>
</organism>
<keyword evidence="2" id="KW-1003">Cell membrane</keyword>
<feature type="transmembrane region" description="Helical" evidence="8">
    <location>
        <begin position="163"/>
        <end position="191"/>
    </location>
</feature>
<evidence type="ECO:0000256" key="2">
    <source>
        <dbReference type="ARBA" id="ARBA00022475"/>
    </source>
</evidence>
<dbReference type="GO" id="GO:0005886">
    <property type="term" value="C:plasma membrane"/>
    <property type="evidence" value="ECO:0007669"/>
    <property type="project" value="UniProtKB-SubCell"/>
</dbReference>
<evidence type="ECO:0000256" key="6">
    <source>
        <dbReference type="ARBA" id="ARBA00022989"/>
    </source>
</evidence>
<reference evidence="9 10" key="1">
    <citation type="journal article" date="2015" name="Nature">
        <title>rRNA introns, odd ribosomes, and small enigmatic genomes across a large radiation of phyla.</title>
        <authorList>
            <person name="Brown C.T."/>
            <person name="Hug L.A."/>
            <person name="Thomas B.C."/>
            <person name="Sharon I."/>
            <person name="Castelle C.J."/>
            <person name="Singh A."/>
            <person name="Wilkins M.J."/>
            <person name="Williams K.H."/>
            <person name="Banfield J.F."/>
        </authorList>
    </citation>
    <scope>NUCLEOTIDE SEQUENCE [LARGE SCALE GENOMIC DNA]</scope>
</reference>
<dbReference type="AlphaFoldDB" id="A0A0G0AXU1"/>
<feature type="transmembrane region" description="Helical" evidence="8">
    <location>
        <begin position="274"/>
        <end position="292"/>
    </location>
</feature>
<dbReference type="PANTHER" id="PTHR33908">
    <property type="entry name" value="MANNOSYLTRANSFERASE YKCB-RELATED"/>
    <property type="match status" value="1"/>
</dbReference>
<feature type="transmembrane region" description="Helical" evidence="8">
    <location>
        <begin position="348"/>
        <end position="366"/>
    </location>
</feature>
<proteinExistence type="predicted"/>
<keyword evidence="3" id="KW-0328">Glycosyltransferase</keyword>
<evidence type="ECO:0000256" key="5">
    <source>
        <dbReference type="ARBA" id="ARBA00022692"/>
    </source>
</evidence>